<dbReference type="Proteomes" id="UP001596001">
    <property type="component" value="Unassembled WGS sequence"/>
</dbReference>
<name>A0ABV9QCL7_9BURK</name>
<evidence type="ECO:0000256" key="3">
    <source>
        <dbReference type="ARBA" id="ARBA00022643"/>
    </source>
</evidence>
<dbReference type="Pfam" id="PF01070">
    <property type="entry name" value="FMN_dh"/>
    <property type="match status" value="1"/>
</dbReference>
<dbReference type="InterPro" id="IPR012133">
    <property type="entry name" value="Alpha-hydoxy_acid_DH_FMN"/>
</dbReference>
<evidence type="ECO:0000313" key="8">
    <source>
        <dbReference type="Proteomes" id="UP001596001"/>
    </source>
</evidence>
<dbReference type="EMBL" id="JBHSHJ010000002">
    <property type="protein sequence ID" value="MFC4788072.1"/>
    <property type="molecule type" value="Genomic_DNA"/>
</dbReference>
<keyword evidence="2" id="KW-0285">Flavoprotein</keyword>
<proteinExistence type="inferred from homology"/>
<organism evidence="7 8">
    <name type="scientific">Giesbergeria sinuosa</name>
    <dbReference type="NCBI Taxonomy" id="80883"/>
    <lineage>
        <taxon>Bacteria</taxon>
        <taxon>Pseudomonadati</taxon>
        <taxon>Pseudomonadota</taxon>
        <taxon>Betaproteobacteria</taxon>
        <taxon>Burkholderiales</taxon>
        <taxon>Comamonadaceae</taxon>
        <taxon>Giesbergeria</taxon>
    </lineage>
</organism>
<evidence type="ECO:0000256" key="1">
    <source>
        <dbReference type="ARBA" id="ARBA00001917"/>
    </source>
</evidence>
<dbReference type="GO" id="GO:0016491">
    <property type="term" value="F:oxidoreductase activity"/>
    <property type="evidence" value="ECO:0007669"/>
    <property type="project" value="UniProtKB-KW"/>
</dbReference>
<dbReference type="PANTHER" id="PTHR10578:SF107">
    <property type="entry name" value="2-HYDROXYACID OXIDASE 1"/>
    <property type="match status" value="1"/>
</dbReference>
<feature type="domain" description="FMN hydroxy acid dehydrogenase" evidence="6">
    <location>
        <begin position="8"/>
        <end position="373"/>
    </location>
</feature>
<dbReference type="EC" id="1.-.-.-" evidence="7"/>
<accession>A0ABV9QCL7</accession>
<keyword evidence="4 7" id="KW-0560">Oxidoreductase</keyword>
<sequence>MHTLKRQSVPAGIVNLADHEQLAQQRLDDNAWAYFGGGAGDEITLQANRTAWDAWRLQPRVLQRVAGGHTRVALLGRTLAHPIMLAPVAFQRLAHVDGEVATAYAAAALGAGMVLSTQASTPLETVADAFLADPGRGALWFQLYLQHDRGFTRALVQRAEAAGYEALVLTVDAPVSGIRDRERRAGFQLPPGIRAVNLDGLAPRPARPLQGGQSALFHDLLHDAPTWEDVQWLQSITRLPVLLKGVLHPEDARQAAAIGVAGLVVSNHGGRTLDTAITTAQALPAVVQAVEGRLPVLVDGGIRRGTDVFKALALGASAVLVGRPAIHGLTNAGAAGVAHVLRLLRDELEATMALMGCATLADVAAVSLPMPPLGIR</sequence>
<dbReference type="CDD" id="cd02809">
    <property type="entry name" value="alpha_hydroxyacid_oxid_FMN"/>
    <property type="match status" value="1"/>
</dbReference>
<dbReference type="PROSITE" id="PS51349">
    <property type="entry name" value="FMN_HYDROXY_ACID_DH_2"/>
    <property type="match status" value="1"/>
</dbReference>
<comment type="cofactor">
    <cofactor evidence="1">
        <name>FMN</name>
        <dbReference type="ChEBI" id="CHEBI:58210"/>
    </cofactor>
</comment>
<evidence type="ECO:0000256" key="2">
    <source>
        <dbReference type="ARBA" id="ARBA00022630"/>
    </source>
</evidence>
<dbReference type="Gene3D" id="3.20.20.70">
    <property type="entry name" value="Aldolase class I"/>
    <property type="match status" value="1"/>
</dbReference>
<dbReference type="PIRSF" id="PIRSF000138">
    <property type="entry name" value="Al-hdrx_acd_dh"/>
    <property type="match status" value="1"/>
</dbReference>
<evidence type="ECO:0000256" key="4">
    <source>
        <dbReference type="ARBA" id="ARBA00023002"/>
    </source>
</evidence>
<dbReference type="InterPro" id="IPR037396">
    <property type="entry name" value="FMN_HAD"/>
</dbReference>
<comment type="similarity">
    <text evidence="5">Belongs to the FMN-dependent alpha-hydroxy acid dehydrogenase family.</text>
</comment>
<keyword evidence="8" id="KW-1185">Reference proteome</keyword>
<reference evidence="8" key="1">
    <citation type="journal article" date="2019" name="Int. J. Syst. Evol. Microbiol.">
        <title>The Global Catalogue of Microorganisms (GCM) 10K type strain sequencing project: providing services to taxonomists for standard genome sequencing and annotation.</title>
        <authorList>
            <consortium name="The Broad Institute Genomics Platform"/>
            <consortium name="The Broad Institute Genome Sequencing Center for Infectious Disease"/>
            <person name="Wu L."/>
            <person name="Ma J."/>
        </authorList>
    </citation>
    <scope>NUCLEOTIDE SEQUENCE [LARGE SCALE GENOMIC DNA]</scope>
    <source>
        <strain evidence="8">CCUG 49452</strain>
    </source>
</reference>
<evidence type="ECO:0000256" key="5">
    <source>
        <dbReference type="ARBA" id="ARBA00024042"/>
    </source>
</evidence>
<dbReference type="InterPro" id="IPR013785">
    <property type="entry name" value="Aldolase_TIM"/>
</dbReference>
<comment type="caution">
    <text evidence="7">The sequence shown here is derived from an EMBL/GenBank/DDBJ whole genome shotgun (WGS) entry which is preliminary data.</text>
</comment>
<protein>
    <submittedName>
        <fullName evidence="7">Alpha-hydroxy acid oxidase</fullName>
        <ecNumber evidence="7">1.-.-.-</ecNumber>
    </submittedName>
</protein>
<evidence type="ECO:0000313" key="7">
    <source>
        <dbReference type="EMBL" id="MFC4788072.1"/>
    </source>
</evidence>
<dbReference type="InterPro" id="IPR000262">
    <property type="entry name" value="FMN-dep_DH"/>
</dbReference>
<dbReference type="PANTHER" id="PTHR10578">
    <property type="entry name" value="S -2-HYDROXY-ACID OXIDASE-RELATED"/>
    <property type="match status" value="1"/>
</dbReference>
<evidence type="ECO:0000259" key="6">
    <source>
        <dbReference type="PROSITE" id="PS51349"/>
    </source>
</evidence>
<dbReference type="SUPFAM" id="SSF51395">
    <property type="entry name" value="FMN-linked oxidoreductases"/>
    <property type="match status" value="1"/>
</dbReference>
<keyword evidence="3" id="KW-0288">FMN</keyword>
<gene>
    <name evidence="7" type="ORF">ACFO6X_03605</name>
</gene>